<comment type="caution">
    <text evidence="1">The sequence shown here is derived from an EMBL/GenBank/DDBJ whole genome shotgun (WGS) entry which is preliminary data.</text>
</comment>
<dbReference type="EMBL" id="VSRR010025536">
    <property type="protein sequence ID" value="MPC66931.1"/>
    <property type="molecule type" value="Genomic_DNA"/>
</dbReference>
<evidence type="ECO:0000313" key="2">
    <source>
        <dbReference type="Proteomes" id="UP000324222"/>
    </source>
</evidence>
<dbReference type="AlphaFoldDB" id="A0A5B7H2Y2"/>
<keyword evidence="2" id="KW-1185">Reference proteome</keyword>
<protein>
    <submittedName>
        <fullName evidence="1">Uncharacterized protein</fullName>
    </submittedName>
</protein>
<dbReference type="Proteomes" id="UP000324222">
    <property type="component" value="Unassembled WGS sequence"/>
</dbReference>
<evidence type="ECO:0000313" key="1">
    <source>
        <dbReference type="EMBL" id="MPC66931.1"/>
    </source>
</evidence>
<name>A0A5B7H2Y2_PORTR</name>
<gene>
    <name evidence="1" type="ORF">E2C01_061089</name>
</gene>
<sequence>MKQFEEQTWHDSRQKYKVPDNQVMEGSSTFCGQPHYHA</sequence>
<organism evidence="1 2">
    <name type="scientific">Portunus trituberculatus</name>
    <name type="common">Swimming crab</name>
    <name type="synonym">Neptunus trituberculatus</name>
    <dbReference type="NCBI Taxonomy" id="210409"/>
    <lineage>
        <taxon>Eukaryota</taxon>
        <taxon>Metazoa</taxon>
        <taxon>Ecdysozoa</taxon>
        <taxon>Arthropoda</taxon>
        <taxon>Crustacea</taxon>
        <taxon>Multicrustacea</taxon>
        <taxon>Malacostraca</taxon>
        <taxon>Eumalacostraca</taxon>
        <taxon>Eucarida</taxon>
        <taxon>Decapoda</taxon>
        <taxon>Pleocyemata</taxon>
        <taxon>Brachyura</taxon>
        <taxon>Eubrachyura</taxon>
        <taxon>Portunoidea</taxon>
        <taxon>Portunidae</taxon>
        <taxon>Portuninae</taxon>
        <taxon>Portunus</taxon>
    </lineage>
</organism>
<proteinExistence type="predicted"/>
<reference evidence="1 2" key="1">
    <citation type="submission" date="2019-05" db="EMBL/GenBank/DDBJ databases">
        <title>Another draft genome of Portunus trituberculatus and its Hox gene families provides insights of decapod evolution.</title>
        <authorList>
            <person name="Jeong J.-H."/>
            <person name="Song I."/>
            <person name="Kim S."/>
            <person name="Choi T."/>
            <person name="Kim D."/>
            <person name="Ryu S."/>
            <person name="Kim W."/>
        </authorList>
    </citation>
    <scope>NUCLEOTIDE SEQUENCE [LARGE SCALE GENOMIC DNA]</scope>
    <source>
        <tissue evidence="1">Muscle</tissue>
    </source>
</reference>
<accession>A0A5B7H2Y2</accession>